<keyword evidence="6" id="KW-0547">Nucleotide-binding</keyword>
<comment type="caution">
    <text evidence="17">The sequence shown here is derived from an EMBL/GenBank/DDBJ whole genome shotgun (WGS) entry which is preliminary data.</text>
</comment>
<dbReference type="Proteomes" id="UP000004263">
    <property type="component" value="Unassembled WGS sequence"/>
</dbReference>
<evidence type="ECO:0000256" key="1">
    <source>
        <dbReference type="ARBA" id="ARBA00004413"/>
    </source>
</evidence>
<feature type="compositionally biased region" description="Basic and acidic residues" evidence="14">
    <location>
        <begin position="77"/>
        <end position="93"/>
    </location>
</feature>
<dbReference type="InterPro" id="IPR020006">
    <property type="entry name" value="FlhF"/>
</dbReference>
<dbReference type="GO" id="GO:0015031">
    <property type="term" value="P:protein transport"/>
    <property type="evidence" value="ECO:0007669"/>
    <property type="project" value="UniProtKB-KW"/>
</dbReference>
<comment type="subcellular location">
    <subcellularLocation>
        <location evidence="1">Cell membrane</location>
        <topology evidence="1">Peripheral membrane protein</topology>
        <orientation evidence="1">Cytoplasmic side</orientation>
    </subcellularLocation>
</comment>
<feature type="domain" description="AAA+ ATPase" evidence="15">
    <location>
        <begin position="269"/>
        <end position="439"/>
    </location>
</feature>
<evidence type="ECO:0000256" key="2">
    <source>
        <dbReference type="ARBA" id="ARBA00008531"/>
    </source>
</evidence>
<feature type="region of interest" description="Disordered" evidence="14">
    <location>
        <begin position="145"/>
        <end position="165"/>
    </location>
</feature>
<dbReference type="SMART" id="SM00382">
    <property type="entry name" value="AAA"/>
    <property type="match status" value="1"/>
</dbReference>
<keyword evidence="10" id="KW-0472">Membrane</keyword>
<dbReference type="EMBL" id="AAQH01000006">
    <property type="protein sequence ID" value="EAT12572.1"/>
    <property type="molecule type" value="Genomic_DNA"/>
</dbReference>
<gene>
    <name evidence="17" type="primary">flhF</name>
    <name evidence="17" type="ORF">RED65_06743</name>
</gene>
<evidence type="ECO:0000256" key="3">
    <source>
        <dbReference type="ARBA" id="ARBA00014919"/>
    </source>
</evidence>
<dbReference type="GO" id="GO:0006614">
    <property type="term" value="P:SRP-dependent cotranslational protein targeting to membrane"/>
    <property type="evidence" value="ECO:0007669"/>
    <property type="project" value="UniProtKB-UniRule"/>
</dbReference>
<dbReference type="InterPro" id="IPR047040">
    <property type="entry name" value="FlhF__GTPase_dom"/>
</dbReference>
<proteinExistence type="inferred from homology"/>
<dbReference type="InterPro" id="IPR003593">
    <property type="entry name" value="AAA+_ATPase"/>
</dbReference>
<dbReference type="RefSeq" id="WP_007016173.1">
    <property type="nucleotide sequence ID" value="NZ_AAQH01000006.1"/>
</dbReference>
<dbReference type="GO" id="GO:0003924">
    <property type="term" value="F:GTPase activity"/>
    <property type="evidence" value="ECO:0007669"/>
    <property type="project" value="UniProtKB-UniRule"/>
</dbReference>
<dbReference type="HOGENOM" id="CLU_009301_11_5_6"/>
<evidence type="ECO:0000256" key="7">
    <source>
        <dbReference type="ARBA" id="ARBA00022795"/>
    </source>
</evidence>
<keyword evidence="5" id="KW-1003">Cell membrane</keyword>
<reference evidence="17 18" key="1">
    <citation type="submission" date="2006-03" db="EMBL/GenBank/DDBJ databases">
        <authorList>
            <person name="Pinhassi J."/>
            <person name="Pedros-Alio C."/>
            <person name="Ferriera S."/>
            <person name="Johnson J."/>
            <person name="Kravitz S."/>
            <person name="Halpern A."/>
            <person name="Remington K."/>
            <person name="Beeson K."/>
            <person name="Tran B."/>
            <person name="Rogers Y.-H."/>
            <person name="Friedman R."/>
            <person name="Venter J.C."/>
        </authorList>
    </citation>
    <scope>NUCLEOTIDE SEQUENCE [LARGE SCALE GENOMIC DNA]</scope>
    <source>
        <strain evidence="17 18">RED65</strain>
    </source>
</reference>
<dbReference type="NCBIfam" id="TIGR03499">
    <property type="entry name" value="FlhF"/>
    <property type="match status" value="1"/>
</dbReference>
<keyword evidence="17" id="KW-0969">Cilium</keyword>
<keyword evidence="4" id="KW-0813">Transport</keyword>
<evidence type="ECO:0000259" key="16">
    <source>
        <dbReference type="SMART" id="SM00962"/>
    </source>
</evidence>
<dbReference type="CDD" id="cd17873">
    <property type="entry name" value="FlhF"/>
    <property type="match status" value="1"/>
</dbReference>
<evidence type="ECO:0000256" key="4">
    <source>
        <dbReference type="ARBA" id="ARBA00022448"/>
    </source>
</evidence>
<dbReference type="Pfam" id="PF00448">
    <property type="entry name" value="SRP54"/>
    <property type="match status" value="1"/>
</dbReference>
<comment type="function">
    <text evidence="12">Necessary for flagellar biosynthesis. May be involved in translocation of the flagellum.</text>
</comment>
<evidence type="ECO:0000256" key="10">
    <source>
        <dbReference type="ARBA" id="ARBA00023136"/>
    </source>
</evidence>
<dbReference type="GO" id="GO:0044781">
    <property type="term" value="P:bacterial-type flagellum organization"/>
    <property type="evidence" value="ECO:0007669"/>
    <property type="project" value="UniProtKB-UniRule"/>
</dbReference>
<organism evidence="17 18">
    <name type="scientific">Bermanella marisrubri</name>
    <dbReference type="NCBI Taxonomy" id="207949"/>
    <lineage>
        <taxon>Bacteria</taxon>
        <taxon>Pseudomonadati</taxon>
        <taxon>Pseudomonadota</taxon>
        <taxon>Gammaproteobacteria</taxon>
        <taxon>Oceanospirillales</taxon>
        <taxon>Oceanospirillaceae</taxon>
        <taxon>Bermanella</taxon>
    </lineage>
</organism>
<evidence type="ECO:0000313" key="17">
    <source>
        <dbReference type="EMBL" id="EAT12572.1"/>
    </source>
</evidence>
<name>Q1N2U7_9GAMM</name>
<dbReference type="SMART" id="SM00962">
    <property type="entry name" value="SRP54"/>
    <property type="match status" value="1"/>
</dbReference>
<dbReference type="STRING" id="207949.RED65_06743"/>
<dbReference type="FunFam" id="3.40.50.300:FF:000695">
    <property type="entry name" value="Flagellar biosynthesis regulator FlhF"/>
    <property type="match status" value="1"/>
</dbReference>
<keyword evidence="17" id="KW-0966">Cell projection</keyword>
<dbReference type="OrthoDB" id="9778554at2"/>
<keyword evidence="18" id="KW-1185">Reference proteome</keyword>
<dbReference type="GO" id="GO:0005886">
    <property type="term" value="C:plasma membrane"/>
    <property type="evidence" value="ECO:0007669"/>
    <property type="project" value="UniProtKB-SubCell"/>
</dbReference>
<dbReference type="InterPro" id="IPR000897">
    <property type="entry name" value="SRP54_GTPase_dom"/>
</dbReference>
<evidence type="ECO:0000313" key="18">
    <source>
        <dbReference type="Proteomes" id="UP000004263"/>
    </source>
</evidence>
<dbReference type="GO" id="GO:0005525">
    <property type="term" value="F:GTP binding"/>
    <property type="evidence" value="ECO:0007669"/>
    <property type="project" value="UniProtKB-UniRule"/>
</dbReference>
<evidence type="ECO:0000259" key="15">
    <source>
        <dbReference type="SMART" id="SM00382"/>
    </source>
</evidence>
<evidence type="ECO:0000256" key="8">
    <source>
        <dbReference type="ARBA" id="ARBA00022927"/>
    </source>
</evidence>
<evidence type="ECO:0000256" key="9">
    <source>
        <dbReference type="ARBA" id="ARBA00023134"/>
    </source>
</evidence>
<evidence type="ECO:0000256" key="12">
    <source>
        <dbReference type="ARBA" id="ARBA00025337"/>
    </source>
</evidence>
<evidence type="ECO:0000256" key="11">
    <source>
        <dbReference type="ARBA" id="ARBA00023225"/>
    </source>
</evidence>
<keyword evidence="17" id="KW-0282">Flagellum</keyword>
<dbReference type="AlphaFoldDB" id="Q1N2U7"/>
<dbReference type="PANTHER" id="PTHR43134:SF3">
    <property type="entry name" value="FLAGELLAR BIOSYNTHESIS PROTEIN FLHF"/>
    <property type="match status" value="1"/>
</dbReference>
<accession>Q1N2U7</accession>
<feature type="region of interest" description="Disordered" evidence="14">
    <location>
        <begin position="49"/>
        <end position="93"/>
    </location>
</feature>
<evidence type="ECO:0000256" key="14">
    <source>
        <dbReference type="SAM" id="MobiDB-lite"/>
    </source>
</evidence>
<keyword evidence="11" id="KW-1006">Bacterial flagellum protein export</keyword>
<keyword evidence="7" id="KW-1005">Bacterial flagellum biogenesis</keyword>
<protein>
    <recommendedName>
        <fullName evidence="3 13">Flagellar biosynthesis protein FlhF</fullName>
    </recommendedName>
</protein>
<dbReference type="Gene3D" id="1.20.120.1380">
    <property type="entry name" value="Flagellar FlhF biosynthesis protein, N domain"/>
    <property type="match status" value="1"/>
</dbReference>
<comment type="similarity">
    <text evidence="2">Belongs to the GTP-binding SRP family.</text>
</comment>
<dbReference type="PANTHER" id="PTHR43134">
    <property type="entry name" value="SIGNAL RECOGNITION PARTICLE RECEPTOR SUBUNIT ALPHA"/>
    <property type="match status" value="1"/>
</dbReference>
<evidence type="ECO:0000256" key="13">
    <source>
        <dbReference type="NCBIfam" id="TIGR03499"/>
    </source>
</evidence>
<dbReference type="Gene3D" id="3.40.50.300">
    <property type="entry name" value="P-loop containing nucleotide triphosphate hydrolases"/>
    <property type="match status" value="1"/>
</dbReference>
<dbReference type="InterPro" id="IPR027417">
    <property type="entry name" value="P-loop_NTPase"/>
</dbReference>
<dbReference type="SUPFAM" id="SSF52540">
    <property type="entry name" value="P-loop containing nucleoside triphosphate hydrolases"/>
    <property type="match status" value="1"/>
</dbReference>
<keyword evidence="8" id="KW-0653">Protein transport</keyword>
<evidence type="ECO:0000256" key="5">
    <source>
        <dbReference type="ARBA" id="ARBA00022475"/>
    </source>
</evidence>
<feature type="domain" description="SRP54-type proteins GTP-binding" evidence="16">
    <location>
        <begin position="270"/>
        <end position="462"/>
    </location>
</feature>
<keyword evidence="9" id="KW-0342">GTP-binding</keyword>
<dbReference type="GO" id="GO:0005047">
    <property type="term" value="F:signal recognition particle binding"/>
    <property type="evidence" value="ECO:0007669"/>
    <property type="project" value="TreeGrafter"/>
</dbReference>
<evidence type="ECO:0000256" key="6">
    <source>
        <dbReference type="ARBA" id="ARBA00022741"/>
    </source>
</evidence>
<sequence>MRVRRFTASSMQKALKTVRDEMGPDAVILSNHRVKGGVEIIVAQNYEPSSAKTSAPPMAFTEDGEVDDSHLPSPTFSRDKNTQERRKEKEPWPFLSDDERKQVNEQLQLQEQLETMKRQRDGGSAKTISASQDKEALRMALDEMKTRRDSQLDPVQPLQREPKAQQKQERLAMLDDMRNELHDLKEMLCGDGQKALQQPANFVWKKYAPANALQAKFWQRLENMGFDDWVIYQLVHDVVSHADEKGAWQLILQDLVQHMNISPSDRLKRGGVYAMVGPTGAGKTTTIAKMAVRFTLEHENASIGLVTMDNYRLAAHDQLKTLGQILGVPVQVADQEHTLSKCLDELSDCDLVLIDTAGLTPQHPMLNYQLEQLASLRGRVHTLLTLPATSTSRVLRKVYHNYKAAGIGGCVLTKLDEASSLGDALSALLESGLDLSYATDGQRIPDDFHVASAKALVKRAVVMAKQEQASQDEAEAQGVWS</sequence>